<evidence type="ECO:0000256" key="1">
    <source>
        <dbReference type="SAM" id="Phobius"/>
    </source>
</evidence>
<evidence type="ECO:0000313" key="3">
    <source>
        <dbReference type="EMBL" id="QUO43049.1"/>
    </source>
</evidence>
<evidence type="ECO:0000313" key="5">
    <source>
        <dbReference type="Proteomes" id="UP000677234"/>
    </source>
</evidence>
<reference evidence="3" key="2">
    <citation type="submission" date="2021-04" db="EMBL/GenBank/DDBJ databases">
        <title>Brevibacillus composti FJAT-54423, complete genome.</title>
        <authorList>
            <person name="Tang R."/>
        </authorList>
    </citation>
    <scope>NUCLEOTIDE SEQUENCE</scope>
    <source>
        <strain evidence="3">FJAT-54424</strain>
    </source>
</reference>
<dbReference type="EMBL" id="CP066308">
    <property type="protein sequence ID" value="QQE76023.1"/>
    <property type="molecule type" value="Genomic_DNA"/>
</dbReference>
<keyword evidence="5" id="KW-1185">Reference proteome</keyword>
<dbReference type="Proteomes" id="UP000677234">
    <property type="component" value="Chromosome"/>
</dbReference>
<accession>A0A7T5ENT3</accession>
<sequence length="54" mass="6170">MSLSAYTFYNWLIFIWGSIGMLFIAVVSIREVVEQIKAVRAKGKQLSQTDQNSM</sequence>
<keyword evidence="1" id="KW-0812">Transmembrane</keyword>
<keyword evidence="1" id="KW-0472">Membrane</keyword>
<evidence type="ECO:0000313" key="4">
    <source>
        <dbReference type="Proteomes" id="UP000595847"/>
    </source>
</evidence>
<dbReference type="AlphaFoldDB" id="A0A7T5ENT3"/>
<feature type="transmembrane region" description="Helical" evidence="1">
    <location>
        <begin position="6"/>
        <end position="27"/>
    </location>
</feature>
<name>A0A7T5ENT3_9BACL</name>
<dbReference type="RefSeq" id="WP_198829532.1">
    <property type="nucleotide sequence ID" value="NZ_CP066308.1"/>
</dbReference>
<dbReference type="Proteomes" id="UP000595847">
    <property type="component" value="Chromosome"/>
</dbReference>
<dbReference type="KEGG" id="bcop:JD108_09230"/>
<keyword evidence="1" id="KW-1133">Transmembrane helix</keyword>
<reference evidence="2 4" key="1">
    <citation type="submission" date="2020-12" db="EMBL/GenBank/DDBJ databases">
        <title>strain FJAT-54423T represents a novel species of the genus Brevibacillus.</title>
        <authorList>
            <person name="Tang R."/>
        </authorList>
    </citation>
    <scope>NUCLEOTIDE SEQUENCE [LARGE SCALE GENOMIC DNA]</scope>
    <source>
        <strain evidence="2 4">FJAT-54423</strain>
    </source>
</reference>
<proteinExistence type="predicted"/>
<organism evidence="2 4">
    <name type="scientific">Brevibacillus composti</name>
    <dbReference type="NCBI Taxonomy" id="2796470"/>
    <lineage>
        <taxon>Bacteria</taxon>
        <taxon>Bacillati</taxon>
        <taxon>Bacillota</taxon>
        <taxon>Bacilli</taxon>
        <taxon>Bacillales</taxon>
        <taxon>Paenibacillaceae</taxon>
        <taxon>Brevibacillus</taxon>
    </lineage>
</organism>
<protein>
    <recommendedName>
        <fullName evidence="6">Heme exporter protein D</fullName>
    </recommendedName>
</protein>
<dbReference type="EMBL" id="CP073708">
    <property type="protein sequence ID" value="QUO43049.1"/>
    <property type="molecule type" value="Genomic_DNA"/>
</dbReference>
<evidence type="ECO:0008006" key="6">
    <source>
        <dbReference type="Google" id="ProtNLM"/>
    </source>
</evidence>
<gene>
    <name evidence="2" type="ORF">JD108_09230</name>
    <name evidence="3" type="ORF">KDJ56_08910</name>
</gene>
<evidence type="ECO:0000313" key="2">
    <source>
        <dbReference type="EMBL" id="QQE76023.1"/>
    </source>
</evidence>